<keyword evidence="4" id="KW-0677">Repeat</keyword>
<keyword evidence="2 13" id="KW-0723">Serine/threonine-protein kinase</keyword>
<dbReference type="CDD" id="cd06577">
    <property type="entry name" value="PASTA_pknB"/>
    <property type="match status" value="1"/>
</dbReference>
<feature type="compositionally biased region" description="Low complexity" evidence="10">
    <location>
        <begin position="372"/>
        <end position="396"/>
    </location>
</feature>
<dbReference type="PROSITE" id="PS00108">
    <property type="entry name" value="PROTEIN_KINASE_ST"/>
    <property type="match status" value="1"/>
</dbReference>
<feature type="compositionally biased region" description="Polar residues" evidence="10">
    <location>
        <begin position="286"/>
        <end position="300"/>
    </location>
</feature>
<accession>K6WB92</accession>
<dbReference type="AlphaFoldDB" id="K6WB92"/>
<dbReference type="FunFam" id="3.30.200.20:FF:000035">
    <property type="entry name" value="Serine/threonine protein kinase Stk1"/>
    <property type="match status" value="1"/>
</dbReference>
<dbReference type="Gene3D" id="3.30.10.20">
    <property type="match status" value="1"/>
</dbReference>
<dbReference type="SMART" id="SM00220">
    <property type="entry name" value="S_TKc"/>
    <property type="match status" value="1"/>
</dbReference>
<dbReference type="Gene3D" id="1.10.510.10">
    <property type="entry name" value="Transferase(Phosphotransferase) domain 1"/>
    <property type="match status" value="1"/>
</dbReference>
<dbReference type="OrthoDB" id="9762169at2"/>
<dbReference type="CDD" id="cd14014">
    <property type="entry name" value="STKc_PknB_like"/>
    <property type="match status" value="1"/>
</dbReference>
<dbReference type="EMBL" id="BAGZ01000018">
    <property type="protein sequence ID" value="GAB79092.1"/>
    <property type="molecule type" value="Genomic_DNA"/>
</dbReference>
<evidence type="ECO:0000256" key="3">
    <source>
        <dbReference type="ARBA" id="ARBA00022679"/>
    </source>
</evidence>
<evidence type="ECO:0000256" key="9">
    <source>
        <dbReference type="ARBA" id="ARBA00048679"/>
    </source>
</evidence>
<comment type="catalytic activity">
    <reaction evidence="8">
        <text>L-threonyl-[protein] + ATP = O-phospho-L-threonyl-[protein] + ADP + H(+)</text>
        <dbReference type="Rhea" id="RHEA:46608"/>
        <dbReference type="Rhea" id="RHEA-COMP:11060"/>
        <dbReference type="Rhea" id="RHEA-COMP:11605"/>
        <dbReference type="ChEBI" id="CHEBI:15378"/>
        <dbReference type="ChEBI" id="CHEBI:30013"/>
        <dbReference type="ChEBI" id="CHEBI:30616"/>
        <dbReference type="ChEBI" id="CHEBI:61977"/>
        <dbReference type="ChEBI" id="CHEBI:456216"/>
        <dbReference type="EC" id="2.7.11.1"/>
    </reaction>
</comment>
<keyword evidence="11" id="KW-1133">Transmembrane helix</keyword>
<dbReference type="InterPro" id="IPR011009">
    <property type="entry name" value="Kinase-like_dom_sf"/>
</dbReference>
<keyword evidence="11" id="KW-0812">Transmembrane</keyword>
<evidence type="ECO:0000313" key="14">
    <source>
        <dbReference type="Proteomes" id="UP000008495"/>
    </source>
</evidence>
<dbReference type="eggNOG" id="COG0515">
    <property type="taxonomic scope" value="Bacteria"/>
</dbReference>
<feature type="domain" description="Protein kinase" evidence="12">
    <location>
        <begin position="13"/>
        <end position="272"/>
    </location>
</feature>
<dbReference type="SUPFAM" id="SSF56112">
    <property type="entry name" value="Protein kinase-like (PK-like)"/>
    <property type="match status" value="1"/>
</dbReference>
<evidence type="ECO:0000256" key="2">
    <source>
        <dbReference type="ARBA" id="ARBA00022527"/>
    </source>
</evidence>
<feature type="transmembrane region" description="Helical" evidence="11">
    <location>
        <begin position="334"/>
        <end position="351"/>
    </location>
</feature>
<feature type="region of interest" description="Disordered" evidence="10">
    <location>
        <begin position="470"/>
        <end position="494"/>
    </location>
</feature>
<evidence type="ECO:0000256" key="1">
    <source>
        <dbReference type="ARBA" id="ARBA00012513"/>
    </source>
</evidence>
<keyword evidence="5" id="KW-0547">Nucleotide-binding</keyword>
<name>K6WB92_9MICO</name>
<evidence type="ECO:0000256" key="8">
    <source>
        <dbReference type="ARBA" id="ARBA00047899"/>
    </source>
</evidence>
<dbReference type="GO" id="GO:0045717">
    <property type="term" value="P:negative regulation of fatty acid biosynthetic process"/>
    <property type="evidence" value="ECO:0007669"/>
    <property type="project" value="UniProtKB-ARBA"/>
</dbReference>
<keyword evidence="7" id="KW-0067">ATP-binding</keyword>
<keyword evidence="11" id="KW-0472">Membrane</keyword>
<evidence type="ECO:0000256" key="10">
    <source>
        <dbReference type="SAM" id="MobiDB-lite"/>
    </source>
</evidence>
<dbReference type="GO" id="GO:0005524">
    <property type="term" value="F:ATP binding"/>
    <property type="evidence" value="ECO:0007669"/>
    <property type="project" value="UniProtKB-KW"/>
</dbReference>
<dbReference type="Proteomes" id="UP000008495">
    <property type="component" value="Unassembled WGS sequence"/>
</dbReference>
<evidence type="ECO:0000256" key="7">
    <source>
        <dbReference type="ARBA" id="ARBA00022840"/>
    </source>
</evidence>
<dbReference type="PROSITE" id="PS50011">
    <property type="entry name" value="PROTEIN_KINASE_DOM"/>
    <property type="match status" value="1"/>
</dbReference>
<keyword evidence="14" id="KW-1185">Reference proteome</keyword>
<protein>
    <recommendedName>
        <fullName evidence="1">non-specific serine/threonine protein kinase</fullName>
        <ecNumber evidence="1">2.7.11.1</ecNumber>
    </recommendedName>
</protein>
<dbReference type="Gene3D" id="3.30.200.20">
    <property type="entry name" value="Phosphorylase Kinase, domain 1"/>
    <property type="match status" value="1"/>
</dbReference>
<evidence type="ECO:0000256" key="11">
    <source>
        <dbReference type="SAM" id="Phobius"/>
    </source>
</evidence>
<dbReference type="EC" id="2.7.11.1" evidence="1"/>
<evidence type="ECO:0000313" key="13">
    <source>
        <dbReference type="EMBL" id="GAB79092.1"/>
    </source>
</evidence>
<dbReference type="Pfam" id="PF00069">
    <property type="entry name" value="Pkinase"/>
    <property type="match status" value="1"/>
</dbReference>
<proteinExistence type="predicted"/>
<dbReference type="STRING" id="100225.SAMN05421595_2953"/>
<feature type="compositionally biased region" description="Low complexity" evidence="10">
    <location>
        <begin position="480"/>
        <end position="494"/>
    </location>
</feature>
<dbReference type="RefSeq" id="WP_006503849.1">
    <property type="nucleotide sequence ID" value="NZ_BAGZ01000018.1"/>
</dbReference>
<comment type="caution">
    <text evidence="13">The sequence shown here is derived from an EMBL/GenBank/DDBJ whole genome shotgun (WGS) entry which is preliminary data.</text>
</comment>
<feature type="region of interest" description="Disordered" evidence="10">
    <location>
        <begin position="359"/>
        <end position="409"/>
    </location>
</feature>
<evidence type="ECO:0000256" key="6">
    <source>
        <dbReference type="ARBA" id="ARBA00022777"/>
    </source>
</evidence>
<evidence type="ECO:0000256" key="5">
    <source>
        <dbReference type="ARBA" id="ARBA00022741"/>
    </source>
</evidence>
<keyword evidence="6 13" id="KW-0418">Kinase</keyword>
<evidence type="ECO:0000259" key="12">
    <source>
        <dbReference type="PROSITE" id="PS50011"/>
    </source>
</evidence>
<evidence type="ECO:0000256" key="4">
    <source>
        <dbReference type="ARBA" id="ARBA00022737"/>
    </source>
</evidence>
<comment type="catalytic activity">
    <reaction evidence="9">
        <text>L-seryl-[protein] + ATP = O-phospho-L-seryl-[protein] + ADP + H(+)</text>
        <dbReference type="Rhea" id="RHEA:17989"/>
        <dbReference type="Rhea" id="RHEA-COMP:9863"/>
        <dbReference type="Rhea" id="RHEA-COMP:11604"/>
        <dbReference type="ChEBI" id="CHEBI:15378"/>
        <dbReference type="ChEBI" id="CHEBI:29999"/>
        <dbReference type="ChEBI" id="CHEBI:30616"/>
        <dbReference type="ChEBI" id="CHEBI:83421"/>
        <dbReference type="ChEBI" id="CHEBI:456216"/>
        <dbReference type="EC" id="2.7.11.1"/>
    </reaction>
</comment>
<dbReference type="PANTHER" id="PTHR43289:SF6">
    <property type="entry name" value="SERINE_THREONINE-PROTEIN KINASE NEKL-3"/>
    <property type="match status" value="1"/>
</dbReference>
<dbReference type="PANTHER" id="PTHR43289">
    <property type="entry name" value="MITOGEN-ACTIVATED PROTEIN KINASE KINASE KINASE 20-RELATED"/>
    <property type="match status" value="1"/>
</dbReference>
<dbReference type="InterPro" id="IPR005543">
    <property type="entry name" value="PASTA_dom"/>
</dbReference>
<dbReference type="InterPro" id="IPR008271">
    <property type="entry name" value="Ser/Thr_kinase_AS"/>
</dbReference>
<gene>
    <name evidence="13" type="ORF">AUCHE_18_00930</name>
</gene>
<dbReference type="FunFam" id="1.10.510.10:FF:000021">
    <property type="entry name" value="Serine/threonine protein kinase"/>
    <property type="match status" value="1"/>
</dbReference>
<feature type="region of interest" description="Disordered" evidence="10">
    <location>
        <begin position="283"/>
        <end position="327"/>
    </location>
</feature>
<keyword evidence="3" id="KW-0808">Transferase</keyword>
<sequence>MSIEPGTVFGNRYTLVSRIAVGGMGEVWRASDRVLGRTVAIKLLSANLAQQEGFAERFREEARHTALLGHPNIATVYDYGEDDGASWLVMEFVEGEPLSQIIREQGAQSPRRTAMIIGQCAEALQAAHEAGVIHRDVKPANILLRPDGVAKLTDFGIARAKDAAPMTRTGEVMGTAQYISPEQAMGKTVSGSSDIYSLGCVAYELLTGERLFDEGSAVATAMAHVHNVPPPLPVSVPNALAAVIESCLAKDPAQRPESARAVAKAMKGGPAAAAAAVPQGFATRQMPEQSSTRQLTSPTAYATHPADRYGAGQGGRPSGPSRPVALPERKTNPWMVAGFGVLTLVAIFAVLRMTGLVGEGSKPTPKPSSGVSISAPPSTPSESSSSSSSSTPARPSNAPPPPPKPAASASIDLATYRGKDAQIVAGALTRRGFTQIVTEDVESELPPGTVVAISPSGLQPLDRKITLTVSMGMRDRERPSPSTNTPSTTPSSRN</sequence>
<dbReference type="InterPro" id="IPR000719">
    <property type="entry name" value="Prot_kinase_dom"/>
</dbReference>
<dbReference type="GO" id="GO:0004674">
    <property type="term" value="F:protein serine/threonine kinase activity"/>
    <property type="evidence" value="ECO:0007669"/>
    <property type="project" value="UniProtKB-KW"/>
</dbReference>
<organism evidence="13 14">
    <name type="scientific">Austwickia chelonae NBRC 105200</name>
    <dbReference type="NCBI Taxonomy" id="1184607"/>
    <lineage>
        <taxon>Bacteria</taxon>
        <taxon>Bacillati</taxon>
        <taxon>Actinomycetota</taxon>
        <taxon>Actinomycetes</taxon>
        <taxon>Micrococcales</taxon>
        <taxon>Dermatophilaceae</taxon>
        <taxon>Austwickia</taxon>
    </lineage>
</organism>
<reference evidence="13 14" key="1">
    <citation type="submission" date="2012-08" db="EMBL/GenBank/DDBJ databases">
        <title>Whole genome shotgun sequence of Austwickia chelonae NBRC 105200.</title>
        <authorList>
            <person name="Yoshida I."/>
            <person name="Hosoyama A."/>
            <person name="Tsuchikane K."/>
            <person name="Katsumata H."/>
            <person name="Ando Y."/>
            <person name="Ohji S."/>
            <person name="Hamada M."/>
            <person name="Tamura T."/>
            <person name="Yamazoe A."/>
            <person name="Yamazaki S."/>
            <person name="Fujita N."/>
        </authorList>
    </citation>
    <scope>NUCLEOTIDE SEQUENCE [LARGE SCALE GENOMIC DNA]</scope>
    <source>
        <strain evidence="13 14">NBRC 105200</strain>
    </source>
</reference>